<dbReference type="GO" id="GO:0044550">
    <property type="term" value="P:secondary metabolite biosynthetic process"/>
    <property type="evidence" value="ECO:0007669"/>
    <property type="project" value="TreeGrafter"/>
</dbReference>
<feature type="domain" description="Carrier" evidence="9">
    <location>
        <begin position="1"/>
        <end position="69"/>
    </location>
</feature>
<accession>A0A1V2T9Z8</accession>
<dbReference type="FunFam" id="3.30.559.30:FF:000006">
    <property type="entry name" value="Yersiniabactin polyketide/non-ribosomal peptide synthetase"/>
    <property type="match status" value="1"/>
</dbReference>
<dbReference type="CDD" id="cd12114">
    <property type="entry name" value="A_NRPS_TlmIV_like"/>
    <property type="match status" value="2"/>
</dbReference>
<evidence type="ECO:0000256" key="7">
    <source>
        <dbReference type="ARBA" id="ARBA00022598"/>
    </source>
</evidence>
<dbReference type="GO" id="GO:0016874">
    <property type="term" value="F:ligase activity"/>
    <property type="evidence" value="ECO:0007669"/>
    <property type="project" value="UniProtKB-KW"/>
</dbReference>
<dbReference type="NCBIfam" id="TIGR01733">
    <property type="entry name" value="AA-adenyl-dom"/>
    <property type="match status" value="2"/>
</dbReference>
<dbReference type="Gene3D" id="3.30.300.30">
    <property type="match status" value="2"/>
</dbReference>
<dbReference type="Proteomes" id="UP000188836">
    <property type="component" value="Unassembled WGS sequence"/>
</dbReference>
<dbReference type="InterPro" id="IPR001242">
    <property type="entry name" value="Condensation_dom"/>
</dbReference>
<comment type="cofactor">
    <cofactor evidence="1">
        <name>pantetheine 4'-phosphate</name>
        <dbReference type="ChEBI" id="CHEBI:47942"/>
    </cofactor>
</comment>
<comment type="caution">
    <text evidence="10">The sequence shown here is derived from an EMBL/GenBank/DDBJ whole genome shotgun (WGS) entry which is preliminary data.</text>
</comment>
<dbReference type="PROSITE" id="PS50075">
    <property type="entry name" value="CARRIER"/>
    <property type="match status" value="3"/>
</dbReference>
<evidence type="ECO:0000256" key="8">
    <source>
        <dbReference type="ARBA" id="ARBA00033440"/>
    </source>
</evidence>
<dbReference type="Gene3D" id="3.40.50.12780">
    <property type="entry name" value="N-terminal domain of ligase-like"/>
    <property type="match status" value="2"/>
</dbReference>
<dbReference type="SUPFAM" id="SSF56801">
    <property type="entry name" value="Acetyl-CoA synthetase-like"/>
    <property type="match status" value="2"/>
</dbReference>
<dbReference type="InterPro" id="IPR009081">
    <property type="entry name" value="PP-bd_ACP"/>
</dbReference>
<dbReference type="CDD" id="cd19535">
    <property type="entry name" value="Cyc_NRPS"/>
    <property type="match status" value="2"/>
</dbReference>
<dbReference type="Gene3D" id="3.30.559.30">
    <property type="entry name" value="Nonribosomal peptide synthetase, condensation domain"/>
    <property type="match status" value="2"/>
</dbReference>
<dbReference type="PANTHER" id="PTHR45527">
    <property type="entry name" value="NONRIBOSOMAL PEPTIDE SYNTHETASE"/>
    <property type="match status" value="1"/>
</dbReference>
<dbReference type="SUPFAM" id="SSF47336">
    <property type="entry name" value="ACP-like"/>
    <property type="match status" value="3"/>
</dbReference>
<evidence type="ECO:0000313" key="11">
    <source>
        <dbReference type="Proteomes" id="UP000188836"/>
    </source>
</evidence>
<dbReference type="InterPro" id="IPR042099">
    <property type="entry name" value="ANL_N_sf"/>
</dbReference>
<dbReference type="Pfam" id="PF13193">
    <property type="entry name" value="AMP-binding_C"/>
    <property type="match status" value="1"/>
</dbReference>
<dbReference type="SMART" id="SM00823">
    <property type="entry name" value="PKS_PP"/>
    <property type="match status" value="3"/>
</dbReference>
<evidence type="ECO:0000256" key="1">
    <source>
        <dbReference type="ARBA" id="ARBA00001957"/>
    </source>
</evidence>
<reference evidence="10 11" key="1">
    <citation type="journal article" date="2016" name="Antonie Van Leeuwenhoek">
        <title>Nocardia donostiensis sp. nov., isolated from human respiratory specimens.</title>
        <authorList>
            <person name="Ercibengoa M."/>
            <person name="Bell M."/>
            <person name="Marimon J.M."/>
            <person name="Humrighouse B."/>
            <person name="Klenk H.P."/>
            <person name="Potter G."/>
            <person name="Perez-Trallero E."/>
        </authorList>
    </citation>
    <scope>NUCLEOTIDE SEQUENCE [LARGE SCALE GENOMIC DNA]</scope>
    <source>
        <strain evidence="10 11">X1655</strain>
    </source>
</reference>
<dbReference type="GO" id="GO:0008610">
    <property type="term" value="P:lipid biosynthetic process"/>
    <property type="evidence" value="ECO:0007669"/>
    <property type="project" value="UniProtKB-ARBA"/>
</dbReference>
<proteinExistence type="inferred from homology"/>
<dbReference type="SUPFAM" id="SSF52777">
    <property type="entry name" value="CoA-dependent acyltransferases"/>
    <property type="match status" value="4"/>
</dbReference>
<evidence type="ECO:0000256" key="2">
    <source>
        <dbReference type="ARBA" id="ARBA00005102"/>
    </source>
</evidence>
<dbReference type="InterPro" id="IPR023213">
    <property type="entry name" value="CAT-like_dom_sf"/>
</dbReference>
<evidence type="ECO:0000313" key="10">
    <source>
        <dbReference type="EMBL" id="ONM46320.1"/>
    </source>
</evidence>
<sequence length="2138" mass="233152">MLTEWVIAVLALDPDELTTDTDLRELGLDSIQLMALAGRLRKAGMAVTFSELAAEPTIDAWQRLIGTAGPAPAEVKPTRAETTEPFELGLMQHAFWIGRQDGQPLGGVGAHFYVELEGREVDPERLRAATVALRLRHPMLRTVVLGDGRQRIAPEVPADVVTVHDLRAADPDHVAARLAQLRDHYTHRRMDVERGEVLDIALSLLPDGVTRLHIDLDMVAADALSMRILLADLRAYYIAPDAELPALGIDYAGYLAARRKNRTAEWERARDWWLARLPELSAPPHLPVVVDPHTAESAHPKYRRSARRHHWLSPRDKERLYERAHRHRLSPAAVLAAAFAETLAAWSAAHRFLLNLPLFDRDGAELLVGDFSGSVLVDADLRSTDAFATAAARLQAVTREAIAHSAFSGVEVLRELTRSSGGSLALAPVVYTSAIGLGEIYERELQQTFGAPVWMISQNPQVLLDAQVTELDDGLLLNWDFREHAFAPGVVDAAFHSFRELVDRLVSDDEAWVRPVRALLPGPQAAVRARVNDTAGPPPAESLHGAFFRHAEQQPAHTALCWDSGRLSYGELSCRARKVAALLRDNGIRPGDTVAITMPKGVDQVIAVLGVLAAGAAYVPVGVDHPEPRRARIRRSAGVRALITDPAYAPADADCPVLHCEQADALEAVEPLDFGPDALAYIIFTSGSTGEPKGVEVSHGAVVNTVTAVGELFEVGASDRTIALSALDFDLSAYDLFALLRVGGSVVVIAENERRDARRWAELIHAHRVTVISCVPALLDMLLSATETLPDSLRLVMLGGDRIGLDLVGRWRALAPQAKFVGLGGMTEAAIHSTVFEVNEVDSTWRSIPYGVPLRNMRARIVDGRGRDCPDWVTGELWVSGAGLARGYRGDPERTAAKFVEYEGRRWYRTGDMARYTGDGVLEFFGRVDHQVKIRGHRIELGEIEATAATHPAVTAAVATVLTEPTHRLALQVSGELTEADLRDWLTGQLPPHLVPEHLRVAPIPLTANGKLDRAAVTELIAADRAATVAVRQPPRGPMEELVARVFAEVLGGAEPSRDDSFFALGGDSLLATRAVARLASVGASIGQLFATPVLCDFAATLRPHATAGEQARGVVTADPAARYEPFPATDVQRAYWIGRDERLPLGGVGTYHYTEFDGSDVDIDRMERAWRRLIDRHEMLRVVFDDDGNQRILREAPGDFRIEVEEVADESAVPAALARWREGQSHRLFDLTRWPLFAVCAIRYPDQGVVRTRVAVGLDYTVLDARSIMTLLDEVARLYREPDAQLPPIELSFRDYVLRADPGPGDAVRRHWAARLDALPASPELPRVADPAAPRFTRRERVVTADRWQVILERARAHGLTPSAVLLACYGEVLAAWSGQAGVAITLTLFNREPLHPHIDRVLGDFTSFSVIGYLAEPGRDWLARVRELHRTLGEDLGNPVPAGWLLSELSRRAGAVAAAVPVVFTSALGLGDTELPGGFPARIYGLSQSPQVLLDNQVTERGGGIAITWDAVEARFPTGVLDAMFDAYGLLIDALVDRDWSEPRPDLLPMSQRAVRARVADTARVLPHCLLHEPFFQLARQRPDATALVWDGGALTYAELADKALRVAGAVHEHGVPPGGTVAVSLPKGPDQIAAVLGVLAAGAVYVPIGVDQPRLRRERMLRVAQAEMIIAEGGREFTAEPLAAPVARSVDDLAYLIFTSGSTGDPKAVAVTHRGASNTITDLTERFELDEADRVLAVSALDFDLSVFDIFGLLGVGGALVLPREQDRRDPETWLRLAHEHRVTVWNSAPMLLDLLLTAAVLNPGLPAPRTLRLALLSGDWIGLDLPDRLREQAPDCRFLALGGATEASIWSNSIEVDTVPPEWTSIPYGRPLANQRYRVVDELGRDCPDWTAGELWIGGAGVAAGYRGGQPADAARFFEHNGERWYRTGDRGRYWPDGTLEFLGRIDHQVKIGGHRVELGEIETALEAHPDITRAVAIAEGERGNRRLRAVVTPAVPADLAGHLAERLPAHAVPVRISAVGELPLTANGKVDRAALTATADEGSAAEPPRGELEQRIAALWAHHLDEPPRDRRTNFFAAGGNSLAALRFVAAVNEELGIDIALQTFLRMPTPADLAYEAEQLRRDRQTEESGVV</sequence>
<dbReference type="EMBL" id="MUMY01000027">
    <property type="protein sequence ID" value="ONM46320.1"/>
    <property type="molecule type" value="Genomic_DNA"/>
</dbReference>
<dbReference type="Gene3D" id="3.30.559.10">
    <property type="entry name" value="Chloramphenicol acetyltransferase-like domain"/>
    <property type="match status" value="2"/>
</dbReference>
<dbReference type="GO" id="GO:0031177">
    <property type="term" value="F:phosphopantetheine binding"/>
    <property type="evidence" value="ECO:0007669"/>
    <property type="project" value="InterPro"/>
</dbReference>
<dbReference type="InterPro" id="IPR010071">
    <property type="entry name" value="AA_adenyl_dom"/>
</dbReference>
<dbReference type="GO" id="GO:0043041">
    <property type="term" value="P:amino acid activation for nonribosomal peptide biosynthetic process"/>
    <property type="evidence" value="ECO:0007669"/>
    <property type="project" value="TreeGrafter"/>
</dbReference>
<gene>
    <name evidence="10" type="ORF">B0T46_23810</name>
</gene>
<name>A0A1V2T9Z8_9NOCA</name>
<dbReference type="Pfam" id="PF00668">
    <property type="entry name" value="Condensation"/>
    <property type="match status" value="2"/>
</dbReference>
<keyword evidence="5" id="KW-0596">Phosphopantetheine</keyword>
<dbReference type="InterPro" id="IPR045851">
    <property type="entry name" value="AMP-bd_C_sf"/>
</dbReference>
<dbReference type="UniPathway" id="UPA00011"/>
<dbReference type="InterPro" id="IPR006162">
    <property type="entry name" value="Ppantetheine_attach_site"/>
</dbReference>
<dbReference type="Pfam" id="PF00501">
    <property type="entry name" value="AMP-binding"/>
    <property type="match status" value="2"/>
</dbReference>
<dbReference type="Gene3D" id="1.10.1200.10">
    <property type="entry name" value="ACP-like"/>
    <property type="match status" value="3"/>
</dbReference>
<dbReference type="InterPro" id="IPR020845">
    <property type="entry name" value="AMP-binding_CS"/>
</dbReference>
<dbReference type="InterPro" id="IPR036736">
    <property type="entry name" value="ACP-like_sf"/>
</dbReference>
<dbReference type="STRING" id="1538463.B0T36_19925"/>
<evidence type="ECO:0000256" key="3">
    <source>
        <dbReference type="ARBA" id="ARBA00007380"/>
    </source>
</evidence>
<dbReference type="GO" id="GO:0005737">
    <property type="term" value="C:cytoplasm"/>
    <property type="evidence" value="ECO:0007669"/>
    <property type="project" value="TreeGrafter"/>
</dbReference>
<keyword evidence="11" id="KW-1185">Reference proteome</keyword>
<keyword evidence="6" id="KW-0597">Phosphoprotein</keyword>
<dbReference type="Pfam" id="PF00550">
    <property type="entry name" value="PP-binding"/>
    <property type="match status" value="3"/>
</dbReference>
<feature type="domain" description="Carrier" evidence="9">
    <location>
        <begin position="2052"/>
        <end position="2127"/>
    </location>
</feature>
<protein>
    <recommendedName>
        <fullName evidence="4">Phenyloxazoline synthase MbtB</fullName>
    </recommendedName>
    <alternativeName>
        <fullName evidence="8">Mycobactin synthetase protein B</fullName>
    </alternativeName>
</protein>
<dbReference type="InterPro" id="IPR057737">
    <property type="entry name" value="Condensation_MtbB-like"/>
</dbReference>
<dbReference type="FunFam" id="3.30.559.10:FF:000023">
    <property type="entry name" value="Non-ribosomal peptide synthetase"/>
    <property type="match status" value="2"/>
</dbReference>
<dbReference type="PROSITE" id="PS00012">
    <property type="entry name" value="PHOSPHOPANTETHEINE"/>
    <property type="match status" value="2"/>
</dbReference>
<dbReference type="InterPro" id="IPR025110">
    <property type="entry name" value="AMP-bd_C"/>
</dbReference>
<keyword evidence="7" id="KW-0436">Ligase</keyword>
<evidence type="ECO:0000256" key="4">
    <source>
        <dbReference type="ARBA" id="ARBA00016743"/>
    </source>
</evidence>
<feature type="domain" description="Carrier" evidence="9">
    <location>
        <begin position="1034"/>
        <end position="1119"/>
    </location>
</feature>
<dbReference type="PROSITE" id="PS00455">
    <property type="entry name" value="AMP_BINDING"/>
    <property type="match status" value="2"/>
</dbReference>
<organism evidence="10 11">
    <name type="scientific">Nocardia donostiensis</name>
    <dbReference type="NCBI Taxonomy" id="1538463"/>
    <lineage>
        <taxon>Bacteria</taxon>
        <taxon>Bacillati</taxon>
        <taxon>Actinomycetota</taxon>
        <taxon>Actinomycetes</taxon>
        <taxon>Mycobacteriales</taxon>
        <taxon>Nocardiaceae</taxon>
        <taxon>Nocardia</taxon>
    </lineage>
</organism>
<comment type="pathway">
    <text evidence="2">Siderophore biosynthesis; mycobactin biosynthesis.</text>
</comment>
<evidence type="ECO:0000256" key="6">
    <source>
        <dbReference type="ARBA" id="ARBA00022553"/>
    </source>
</evidence>
<evidence type="ECO:0000256" key="5">
    <source>
        <dbReference type="ARBA" id="ARBA00022450"/>
    </source>
</evidence>
<dbReference type="InterPro" id="IPR000873">
    <property type="entry name" value="AMP-dep_synth/lig_dom"/>
</dbReference>
<comment type="similarity">
    <text evidence="3">Belongs to the ATP-dependent AMP-binding enzyme family. MbtB subfamily.</text>
</comment>
<dbReference type="InterPro" id="IPR020806">
    <property type="entry name" value="PKS_PP-bd"/>
</dbReference>
<dbReference type="FunFam" id="3.40.50.12780:FF:000012">
    <property type="entry name" value="Non-ribosomal peptide synthetase"/>
    <property type="match status" value="1"/>
</dbReference>
<dbReference type="PANTHER" id="PTHR45527:SF10">
    <property type="entry name" value="PYOCHELIN SYNTHASE PCHF"/>
    <property type="match status" value="1"/>
</dbReference>
<evidence type="ECO:0000259" key="9">
    <source>
        <dbReference type="PROSITE" id="PS50075"/>
    </source>
</evidence>